<dbReference type="InterPro" id="IPR036280">
    <property type="entry name" value="Multihaem_cyt_sf"/>
</dbReference>
<dbReference type="EMBL" id="JMFG01000006">
    <property type="protein sequence ID" value="KDA54588.1"/>
    <property type="molecule type" value="Genomic_DNA"/>
</dbReference>
<dbReference type="InterPro" id="IPR023155">
    <property type="entry name" value="Cyt_c-552/4"/>
</dbReference>
<name>A0A062XUQ8_9BACT</name>
<dbReference type="SUPFAM" id="SSF48695">
    <property type="entry name" value="Multiheme cytochromes"/>
    <property type="match status" value="1"/>
</dbReference>
<dbReference type="Gene3D" id="1.10.1130.10">
    <property type="entry name" value="Flavocytochrome C3, Chain A"/>
    <property type="match status" value="1"/>
</dbReference>
<protein>
    <submittedName>
        <fullName evidence="3">Uncharacterized protein</fullName>
    </submittedName>
</protein>
<evidence type="ECO:0000259" key="2">
    <source>
        <dbReference type="Pfam" id="PF13435"/>
    </source>
</evidence>
<dbReference type="Proteomes" id="UP000027284">
    <property type="component" value="Unassembled WGS sequence"/>
</dbReference>
<gene>
    <name evidence="3" type="ORF">EG19_10505</name>
</gene>
<proteinExistence type="predicted"/>
<comment type="caution">
    <text evidence="3">The sequence shown here is derived from an EMBL/GenBank/DDBJ whole genome shotgun (WGS) entry which is preliminary data.</text>
</comment>
<dbReference type="STRING" id="1312852.EG19_10505"/>
<feature type="domain" description="NapC/NirT cytochrome c N-terminal" evidence="1">
    <location>
        <begin position="176"/>
        <end position="223"/>
    </location>
</feature>
<sequence length="456" mass="49893">MKAIPLTCVLSFTLAAGTSFGQGQVKAGDEALGAFPYDGFERPQACATCHVDIARQYEQAMMSQAYTHHWDEIEYFELALPHAEKEPKVAGVKAGCNGCHAPFSFLAGDIPPKRPSENTRANESVSCDLCHTITGFAGDTPFNYNYIVSPGKVKYGPRPGLVSPHHETRESPFLRSAEFCGTCHNEKSPFDVWVKATHLEWKEGPHGKAGIVCQDCHMPKAPGRSARMGEELPDVRQHLFHGAHDPGKLAGVIEVRIHPEVREAEPGETVKLTATVVNAKAGHRVPSGSAEERMLWLHVEAIDSKGKVYHLPVDAKGFAGEEYTIASATALAYQDIGDIKGIPNFPGLLRDGTYPHLSPGDRIFRLPYFDPKGRQTIAQWNTASLGTDYRLAPLAAVNETFTFKLPQGIPPGPVTVRATVYYSRLVSSVAEFLKVPADESQEILINSHETRFTVLP</sequence>
<dbReference type="RefSeq" id="WP_038047149.1">
    <property type="nucleotide sequence ID" value="NZ_JMFG01000006.1"/>
</dbReference>
<dbReference type="OrthoDB" id="9814800at2"/>
<keyword evidence="4" id="KW-1185">Reference proteome</keyword>
<dbReference type="Pfam" id="PF03264">
    <property type="entry name" value="Cytochrom_NNT"/>
    <property type="match status" value="1"/>
</dbReference>
<reference evidence="3 4" key="1">
    <citation type="submission" date="2014-04" db="EMBL/GenBank/DDBJ databases">
        <title>The Genome Sequence of Thermoanaerobaculum aquaticum MP-01, The First Cultivated Group 23 Acidobacterium.</title>
        <authorList>
            <person name="Stamps B.W."/>
            <person name="Losey N.A."/>
            <person name="Lawson P.A."/>
            <person name="Stevenson B.S."/>
        </authorList>
    </citation>
    <scope>NUCLEOTIDE SEQUENCE [LARGE SCALE GENOMIC DNA]</scope>
    <source>
        <strain evidence="3 4">MP-01</strain>
    </source>
</reference>
<dbReference type="Pfam" id="PF13435">
    <property type="entry name" value="Cytochrome_C554"/>
    <property type="match status" value="1"/>
</dbReference>
<organism evidence="3 4">
    <name type="scientific">Thermoanaerobaculum aquaticum</name>
    <dbReference type="NCBI Taxonomy" id="1312852"/>
    <lineage>
        <taxon>Bacteria</taxon>
        <taxon>Pseudomonadati</taxon>
        <taxon>Acidobacteriota</taxon>
        <taxon>Thermoanaerobaculia</taxon>
        <taxon>Thermoanaerobaculales</taxon>
        <taxon>Thermoanaerobaculaceae</taxon>
        <taxon>Thermoanaerobaculum</taxon>
    </lineage>
</organism>
<evidence type="ECO:0000259" key="1">
    <source>
        <dbReference type="Pfam" id="PF03264"/>
    </source>
</evidence>
<dbReference type="InterPro" id="IPR005126">
    <property type="entry name" value="NapC/NirT_cyt_c_N"/>
</dbReference>
<feature type="domain" description="Cytochrome c-552/4" evidence="2">
    <location>
        <begin position="45"/>
        <end position="132"/>
    </location>
</feature>
<evidence type="ECO:0000313" key="4">
    <source>
        <dbReference type="Proteomes" id="UP000027284"/>
    </source>
</evidence>
<evidence type="ECO:0000313" key="3">
    <source>
        <dbReference type="EMBL" id="KDA54588.1"/>
    </source>
</evidence>
<accession>A0A062XUQ8</accession>
<dbReference type="AlphaFoldDB" id="A0A062XUQ8"/>